<name>A0A537IVJ2_9BACT</name>
<keyword evidence="2" id="KW-0186">Copper</keyword>
<evidence type="ECO:0000259" key="3">
    <source>
        <dbReference type="Pfam" id="PF00127"/>
    </source>
</evidence>
<evidence type="ECO:0000256" key="1">
    <source>
        <dbReference type="ARBA" id="ARBA00022723"/>
    </source>
</evidence>
<dbReference type="PANTHER" id="PTHR36507:SF1">
    <property type="entry name" value="BLL1555 PROTEIN"/>
    <property type="match status" value="1"/>
</dbReference>
<dbReference type="Pfam" id="PF00127">
    <property type="entry name" value="Copper-bind"/>
    <property type="match status" value="1"/>
</dbReference>
<reference evidence="4 5" key="1">
    <citation type="journal article" date="2019" name="Nat. Microbiol.">
        <title>Mediterranean grassland soil C-N compound turnover is dependent on rainfall and depth, and is mediated by genomically divergent microorganisms.</title>
        <authorList>
            <person name="Diamond S."/>
            <person name="Andeer P.F."/>
            <person name="Li Z."/>
            <person name="Crits-Christoph A."/>
            <person name="Burstein D."/>
            <person name="Anantharaman K."/>
            <person name="Lane K.R."/>
            <person name="Thomas B.C."/>
            <person name="Pan C."/>
            <person name="Northen T.R."/>
            <person name="Banfield J.F."/>
        </authorList>
    </citation>
    <scope>NUCLEOTIDE SEQUENCE [LARGE SCALE GENOMIC DNA]</scope>
    <source>
        <strain evidence="4">NP_8</strain>
    </source>
</reference>
<gene>
    <name evidence="4" type="ORF">E6H05_06660</name>
</gene>
<organism evidence="4 5">
    <name type="scientific">Candidatus Segetimicrobium genomatis</name>
    <dbReference type="NCBI Taxonomy" id="2569760"/>
    <lineage>
        <taxon>Bacteria</taxon>
        <taxon>Bacillati</taxon>
        <taxon>Candidatus Sysuimicrobiota</taxon>
        <taxon>Candidatus Sysuimicrobiia</taxon>
        <taxon>Candidatus Sysuimicrobiales</taxon>
        <taxon>Candidatus Segetimicrobiaceae</taxon>
        <taxon>Candidatus Segetimicrobium</taxon>
    </lineage>
</organism>
<evidence type="ECO:0000313" key="5">
    <source>
        <dbReference type="Proteomes" id="UP000318834"/>
    </source>
</evidence>
<accession>A0A537IVJ2</accession>
<dbReference type="InterPro" id="IPR000923">
    <property type="entry name" value="BlueCu_1"/>
</dbReference>
<dbReference type="PANTHER" id="PTHR36507">
    <property type="entry name" value="BLL1555 PROTEIN"/>
    <property type="match status" value="1"/>
</dbReference>
<evidence type="ECO:0000313" key="4">
    <source>
        <dbReference type="EMBL" id="TMI75300.1"/>
    </source>
</evidence>
<dbReference type="InterPro" id="IPR052721">
    <property type="entry name" value="ET_Amicyanin"/>
</dbReference>
<keyword evidence="1" id="KW-0479">Metal-binding</keyword>
<sequence>MSSQPSRQVTVEIREFAFWPRDTVITAGTPVQWMNFDDAPHQIVLTGGRPGSSSPIEHGNEYAFTFNEPGQFTYRCGVHPTMLGVIVVQGP</sequence>
<feature type="domain" description="Blue (type 1) copper" evidence="3">
    <location>
        <begin position="8"/>
        <end position="89"/>
    </location>
</feature>
<comment type="caution">
    <text evidence="4">The sequence shown here is derived from an EMBL/GenBank/DDBJ whole genome shotgun (WGS) entry which is preliminary data.</text>
</comment>
<proteinExistence type="predicted"/>
<dbReference type="AlphaFoldDB" id="A0A537IVJ2"/>
<dbReference type="EMBL" id="VBAP01000044">
    <property type="protein sequence ID" value="TMI75300.1"/>
    <property type="molecule type" value="Genomic_DNA"/>
</dbReference>
<dbReference type="GO" id="GO:0005507">
    <property type="term" value="F:copper ion binding"/>
    <property type="evidence" value="ECO:0007669"/>
    <property type="project" value="InterPro"/>
</dbReference>
<dbReference type="GO" id="GO:0009055">
    <property type="term" value="F:electron transfer activity"/>
    <property type="evidence" value="ECO:0007669"/>
    <property type="project" value="InterPro"/>
</dbReference>
<dbReference type="Gene3D" id="2.60.40.420">
    <property type="entry name" value="Cupredoxins - blue copper proteins"/>
    <property type="match status" value="1"/>
</dbReference>
<dbReference type="InterPro" id="IPR008972">
    <property type="entry name" value="Cupredoxin"/>
</dbReference>
<dbReference type="Proteomes" id="UP000318834">
    <property type="component" value="Unassembled WGS sequence"/>
</dbReference>
<evidence type="ECO:0000256" key="2">
    <source>
        <dbReference type="ARBA" id="ARBA00023008"/>
    </source>
</evidence>
<protein>
    <recommendedName>
        <fullName evidence="3">Blue (type 1) copper domain-containing protein</fullName>
    </recommendedName>
</protein>
<dbReference type="SUPFAM" id="SSF49503">
    <property type="entry name" value="Cupredoxins"/>
    <property type="match status" value="1"/>
</dbReference>